<protein>
    <submittedName>
        <fullName evidence="3">Helix-turn-helix transcriptional regulator</fullName>
    </submittedName>
</protein>
<dbReference type="InterPro" id="IPR050807">
    <property type="entry name" value="TransReg_Diox_bact_type"/>
</dbReference>
<evidence type="ECO:0000313" key="3">
    <source>
        <dbReference type="EMBL" id="MDO5977123.1"/>
    </source>
</evidence>
<keyword evidence="1" id="KW-0238">DNA-binding</keyword>
<organism evidence="3 4">
    <name type="scientific">Flavivirga jejuensis</name>
    <dbReference type="NCBI Taxonomy" id="870487"/>
    <lineage>
        <taxon>Bacteria</taxon>
        <taxon>Pseudomonadati</taxon>
        <taxon>Bacteroidota</taxon>
        <taxon>Flavobacteriia</taxon>
        <taxon>Flavobacteriales</taxon>
        <taxon>Flavobacteriaceae</taxon>
        <taxon>Flavivirga</taxon>
    </lineage>
</organism>
<dbReference type="PANTHER" id="PTHR46797">
    <property type="entry name" value="HTH-TYPE TRANSCRIPTIONAL REGULATOR"/>
    <property type="match status" value="1"/>
</dbReference>
<dbReference type="InterPro" id="IPR001387">
    <property type="entry name" value="Cro/C1-type_HTH"/>
</dbReference>
<accession>A0ABT8WVD2</accession>
<dbReference type="Pfam" id="PF01381">
    <property type="entry name" value="HTH_3"/>
    <property type="match status" value="1"/>
</dbReference>
<dbReference type="CDD" id="cd00093">
    <property type="entry name" value="HTH_XRE"/>
    <property type="match status" value="1"/>
</dbReference>
<dbReference type="InterPro" id="IPR010982">
    <property type="entry name" value="Lambda_DNA-bd_dom_sf"/>
</dbReference>
<dbReference type="RefSeq" id="WP_303304455.1">
    <property type="nucleotide sequence ID" value="NZ_BAABDA010000011.1"/>
</dbReference>
<dbReference type="SUPFAM" id="SSF47413">
    <property type="entry name" value="lambda repressor-like DNA-binding domains"/>
    <property type="match status" value="1"/>
</dbReference>
<dbReference type="PANTHER" id="PTHR46797:SF1">
    <property type="entry name" value="METHYLPHOSPHONATE SYNTHASE"/>
    <property type="match status" value="1"/>
</dbReference>
<evidence type="ECO:0000259" key="2">
    <source>
        <dbReference type="PROSITE" id="PS50943"/>
    </source>
</evidence>
<proteinExistence type="predicted"/>
<comment type="caution">
    <text evidence="3">The sequence shown here is derived from an EMBL/GenBank/DDBJ whole genome shotgun (WGS) entry which is preliminary data.</text>
</comment>
<dbReference type="PROSITE" id="PS50943">
    <property type="entry name" value="HTH_CROC1"/>
    <property type="match status" value="1"/>
</dbReference>
<feature type="domain" description="HTH cro/C1-type" evidence="2">
    <location>
        <begin position="17"/>
        <end position="71"/>
    </location>
</feature>
<keyword evidence="4" id="KW-1185">Reference proteome</keyword>
<evidence type="ECO:0000256" key="1">
    <source>
        <dbReference type="ARBA" id="ARBA00023125"/>
    </source>
</evidence>
<name>A0ABT8WVD2_9FLAO</name>
<dbReference type="SMART" id="SM00530">
    <property type="entry name" value="HTH_XRE"/>
    <property type="match status" value="1"/>
</dbReference>
<dbReference type="Gene3D" id="1.10.260.40">
    <property type="entry name" value="lambda repressor-like DNA-binding domains"/>
    <property type="match status" value="1"/>
</dbReference>
<sequence>MKKLYKQEVLTLFGKRIKELRLERNLSYRKMAKECDLGYSKISKIEKGEVEIRFYTILEISIALKVHPKELFDFEHKWKDEAFM</sequence>
<dbReference type="Proteomes" id="UP001176806">
    <property type="component" value="Unassembled WGS sequence"/>
</dbReference>
<dbReference type="EMBL" id="JAUOEL010000012">
    <property type="protein sequence ID" value="MDO5977123.1"/>
    <property type="molecule type" value="Genomic_DNA"/>
</dbReference>
<evidence type="ECO:0000313" key="4">
    <source>
        <dbReference type="Proteomes" id="UP001176806"/>
    </source>
</evidence>
<gene>
    <name evidence="3" type="ORF">Q4Q40_23245</name>
</gene>
<reference evidence="3" key="1">
    <citation type="submission" date="2023-07" db="EMBL/GenBank/DDBJ databases">
        <title>Two novel species in the genus Flavivirga.</title>
        <authorList>
            <person name="Kwon K."/>
        </authorList>
    </citation>
    <scope>NUCLEOTIDE SEQUENCE</scope>
    <source>
        <strain evidence="3">KACC 14158</strain>
    </source>
</reference>